<sequence length="100" mass="10399">MECSLSGGGLSDLGGRGGVVRELGRAGLVVGVHCGARGVPADGKADDAGQQRHHGQDEEGVLQPVLLAEQREHQQPQRRAHGAQRADHAIGARAQLAAER</sequence>
<comment type="caution">
    <text evidence="2">The sequence shown here is derived from an EMBL/GenBank/DDBJ whole genome shotgun (WGS) entry which is preliminary data.</text>
</comment>
<proteinExistence type="predicted"/>
<reference evidence="2" key="1">
    <citation type="submission" date="2019-08" db="EMBL/GenBank/DDBJ databases">
        <authorList>
            <person name="Kucharzyk K."/>
            <person name="Murdoch R.W."/>
            <person name="Higgins S."/>
            <person name="Loffler F."/>
        </authorList>
    </citation>
    <scope>NUCLEOTIDE SEQUENCE</scope>
</reference>
<accession>A0A645CAE7</accession>
<organism evidence="2">
    <name type="scientific">bioreactor metagenome</name>
    <dbReference type="NCBI Taxonomy" id="1076179"/>
    <lineage>
        <taxon>unclassified sequences</taxon>
        <taxon>metagenomes</taxon>
        <taxon>ecological metagenomes</taxon>
    </lineage>
</organism>
<protein>
    <submittedName>
        <fullName evidence="2">Uncharacterized protein</fullName>
    </submittedName>
</protein>
<evidence type="ECO:0000313" key="2">
    <source>
        <dbReference type="EMBL" id="MPM73882.1"/>
    </source>
</evidence>
<dbReference type="AlphaFoldDB" id="A0A645CAE7"/>
<name>A0A645CAE7_9ZZZZ</name>
<feature type="compositionally biased region" description="Basic and acidic residues" evidence="1">
    <location>
        <begin position="43"/>
        <end position="57"/>
    </location>
</feature>
<feature type="region of interest" description="Disordered" evidence="1">
    <location>
        <begin position="36"/>
        <end position="100"/>
    </location>
</feature>
<gene>
    <name evidence="2" type="ORF">SDC9_120867</name>
</gene>
<evidence type="ECO:0000256" key="1">
    <source>
        <dbReference type="SAM" id="MobiDB-lite"/>
    </source>
</evidence>
<dbReference type="EMBL" id="VSSQ01025626">
    <property type="protein sequence ID" value="MPM73882.1"/>
    <property type="molecule type" value="Genomic_DNA"/>
</dbReference>